<dbReference type="RefSeq" id="WP_154148906.1">
    <property type="nucleotide sequence ID" value="NZ_SZWE01000001.1"/>
</dbReference>
<name>A0A844CXU6_9RHOB</name>
<dbReference type="Proteomes" id="UP000564704">
    <property type="component" value="Unassembled WGS sequence"/>
</dbReference>
<evidence type="ECO:0000313" key="2">
    <source>
        <dbReference type="EMBL" id="MRU14453.1"/>
    </source>
</evidence>
<dbReference type="OrthoDB" id="7875167at2"/>
<protein>
    <submittedName>
        <fullName evidence="2">Uncharacterized protein</fullName>
    </submittedName>
</protein>
<keyword evidence="1" id="KW-0732">Signal</keyword>
<reference evidence="2 3" key="1">
    <citation type="submission" date="2019-05" db="EMBL/GenBank/DDBJ databases">
        <title>Roseovarius bejariae sp. nov., a moderately halophylic bacterium isolated from a saline soil in Rambla Salada (Murcia).</title>
        <authorList>
            <person name="Castro D.J."/>
            <person name="Gomez-Altuve A."/>
            <person name="Reina J.C."/>
            <person name="Rodriguez M."/>
            <person name="Sampedro I."/>
            <person name="Llamas I."/>
            <person name="Martinez-Checa F."/>
        </authorList>
    </citation>
    <scope>NUCLEOTIDE SEQUENCE [LARGE SCALE GENOMIC DNA]</scope>
    <source>
        <strain evidence="2 3">A21</strain>
    </source>
</reference>
<gene>
    <name evidence="2" type="ORF">FDP25_03305</name>
</gene>
<feature type="chain" id="PRO_5033054512" evidence="1">
    <location>
        <begin position="23"/>
        <end position="96"/>
    </location>
</feature>
<proteinExistence type="predicted"/>
<sequence length="96" mass="10448">MLKSPRLALGLAAILLTGGANAQNYITPKGFQSQTAARTTATRPAADHQGQWWTHPLGCEYSRAGLPGETVWYIIVNTMRNGCPHRIVIESHSGVY</sequence>
<evidence type="ECO:0000256" key="1">
    <source>
        <dbReference type="SAM" id="SignalP"/>
    </source>
</evidence>
<organism evidence="2 3">
    <name type="scientific">Roseovarius bejariae</name>
    <dbReference type="NCBI Taxonomy" id="2576383"/>
    <lineage>
        <taxon>Bacteria</taxon>
        <taxon>Pseudomonadati</taxon>
        <taxon>Pseudomonadota</taxon>
        <taxon>Alphaproteobacteria</taxon>
        <taxon>Rhodobacterales</taxon>
        <taxon>Roseobacteraceae</taxon>
        <taxon>Roseovarius</taxon>
    </lineage>
</organism>
<comment type="caution">
    <text evidence="2">The sequence shown here is derived from an EMBL/GenBank/DDBJ whole genome shotgun (WGS) entry which is preliminary data.</text>
</comment>
<feature type="signal peptide" evidence="1">
    <location>
        <begin position="1"/>
        <end position="22"/>
    </location>
</feature>
<evidence type="ECO:0000313" key="3">
    <source>
        <dbReference type="Proteomes" id="UP000564704"/>
    </source>
</evidence>
<keyword evidence="3" id="KW-1185">Reference proteome</keyword>
<accession>A0A844CXU6</accession>
<dbReference type="AlphaFoldDB" id="A0A844CXU6"/>
<dbReference type="EMBL" id="SZWE01000001">
    <property type="protein sequence ID" value="MRU14453.1"/>
    <property type="molecule type" value="Genomic_DNA"/>
</dbReference>